<dbReference type="Proteomes" id="UP001172687">
    <property type="component" value="Unassembled WGS sequence"/>
</dbReference>
<evidence type="ECO:0000313" key="6">
    <source>
        <dbReference type="Proteomes" id="UP001172687"/>
    </source>
</evidence>
<keyword evidence="6" id="KW-1185">Reference proteome</keyword>
<evidence type="ECO:0000313" key="5">
    <source>
        <dbReference type="EMBL" id="MDN4522727.1"/>
    </source>
</evidence>
<dbReference type="Pfam" id="PF02332">
    <property type="entry name" value="Phenol_Hydrox"/>
    <property type="match status" value="1"/>
</dbReference>
<keyword evidence="2" id="KW-0560">Oxidoreductase</keyword>
<proteinExistence type="predicted"/>
<dbReference type="InterPro" id="IPR003430">
    <property type="entry name" value="Phenol_Hydrox"/>
</dbReference>
<dbReference type="EMBL" id="JAUHTC010000101">
    <property type="protein sequence ID" value="MDN4522727.1"/>
    <property type="molecule type" value="Genomic_DNA"/>
</dbReference>
<sequence length="415" mass="45129">MLIYSRILGEAAPEAFVLADDDPTVSDLLNHIGAARSAQGRLLELDLPDVLGTAKLADLGIADGDLIDIRAVGEPHPDTGVSAKPDIDVDAIRVPPDGARRLNEYEEATRLLQWHAPYHIDGDRPAHQVWTDDSTALRCTDWEAYRSPDKLYYRTYTTRQSRAGRSVATAFDFTAADSQLATVAPERVEMLREALGPLQYPDWGLCVTHQHTTRFALSSWIAGATSFMMFDELRHAQLYGRLALAYGEHHDGFDDPGPAWMAAPQFQPTRRIVEEIMATLDWGKAIILADIVFEPLHTAAAHSLLTSGALAAGDSLTPFVCRSIEDDKIRHRESASAFLRLVAGDERHGERNRELISGWAADLMPRAYAASVALAGATTASAAAVSEALTWVQAQLAEAEIGLPAIASAVEEVSA</sequence>
<dbReference type="Gene3D" id="1.10.620.20">
    <property type="entry name" value="Ribonucleotide Reductase, subunit A"/>
    <property type="match status" value="1"/>
</dbReference>
<name>A0ABT8HPN5_MYCAO</name>
<comment type="caution">
    <text evidence="5">The sequence shown here is derived from an EMBL/GenBank/DDBJ whole genome shotgun (WGS) entry which is preliminary data.</text>
</comment>
<dbReference type="InterPro" id="IPR009078">
    <property type="entry name" value="Ferritin-like_SF"/>
</dbReference>
<evidence type="ECO:0000256" key="3">
    <source>
        <dbReference type="ARBA" id="ARBA00023033"/>
    </source>
</evidence>
<comment type="catalytic activity">
    <reaction evidence="4">
        <text>propane + NADH + O2 + H(+) = propan-2-ol + NAD(+) + H2O</text>
        <dbReference type="Rhea" id="RHEA:49992"/>
        <dbReference type="ChEBI" id="CHEBI:15377"/>
        <dbReference type="ChEBI" id="CHEBI:15378"/>
        <dbReference type="ChEBI" id="CHEBI:15379"/>
        <dbReference type="ChEBI" id="CHEBI:17824"/>
        <dbReference type="ChEBI" id="CHEBI:32879"/>
        <dbReference type="ChEBI" id="CHEBI:57540"/>
        <dbReference type="ChEBI" id="CHEBI:57945"/>
        <dbReference type="EC" id="1.14.13.227"/>
    </reaction>
</comment>
<dbReference type="RefSeq" id="WP_105387451.1">
    <property type="nucleotide sequence ID" value="NZ_CP070380.1"/>
</dbReference>
<evidence type="ECO:0000256" key="2">
    <source>
        <dbReference type="ARBA" id="ARBA00023002"/>
    </source>
</evidence>
<evidence type="ECO:0000256" key="1">
    <source>
        <dbReference type="ARBA" id="ARBA00012710"/>
    </source>
</evidence>
<organism evidence="5 6">
    <name type="scientific">Mycolicibacterium austroafricanum</name>
    <name type="common">Mycobacterium austroafricanum</name>
    <dbReference type="NCBI Taxonomy" id="39687"/>
    <lineage>
        <taxon>Bacteria</taxon>
        <taxon>Bacillati</taxon>
        <taxon>Actinomycetota</taxon>
        <taxon>Actinomycetes</taxon>
        <taxon>Mycobacteriales</taxon>
        <taxon>Mycobacteriaceae</taxon>
        <taxon>Mycolicibacterium</taxon>
    </lineage>
</organism>
<reference evidence="5" key="1">
    <citation type="submission" date="2023-07" db="EMBL/GenBank/DDBJ databases">
        <title>Degradation of tert-butanol by M. austroafricanum TBA100.</title>
        <authorList>
            <person name="Helbich S."/>
            <person name="Vainshtein Y."/>
        </authorList>
    </citation>
    <scope>NUCLEOTIDE SEQUENCE</scope>
    <source>
        <strain evidence="5">TBA100</strain>
    </source>
</reference>
<evidence type="ECO:0000256" key="4">
    <source>
        <dbReference type="ARBA" id="ARBA00048941"/>
    </source>
</evidence>
<dbReference type="SUPFAM" id="SSF47240">
    <property type="entry name" value="Ferritin-like"/>
    <property type="match status" value="1"/>
</dbReference>
<accession>A0ABT8HPN5</accession>
<protein>
    <recommendedName>
        <fullName evidence="1">propane 2-monooxygenase</fullName>
        <ecNumber evidence="1">1.14.13.227</ecNumber>
    </recommendedName>
</protein>
<keyword evidence="3" id="KW-0503">Monooxygenase</keyword>
<dbReference type="InterPro" id="IPR012348">
    <property type="entry name" value="RNR-like"/>
</dbReference>
<dbReference type="EC" id="1.14.13.227" evidence="1"/>
<gene>
    <name evidence="5" type="ORF">QYF68_33615</name>
</gene>